<dbReference type="InterPro" id="IPR054491">
    <property type="entry name" value="MGH1-like_GH"/>
</dbReference>
<dbReference type="AlphaFoldDB" id="A0A2T0KP51"/>
<dbReference type="SUPFAM" id="SSF48208">
    <property type="entry name" value="Six-hairpin glycosidases"/>
    <property type="match status" value="1"/>
</dbReference>
<evidence type="ECO:0000313" key="6">
    <source>
        <dbReference type="Proteomes" id="UP000239415"/>
    </source>
</evidence>
<evidence type="ECO:0000256" key="1">
    <source>
        <dbReference type="ARBA" id="ARBA00010833"/>
    </source>
</evidence>
<dbReference type="Proteomes" id="UP000239415">
    <property type="component" value="Unassembled WGS sequence"/>
</dbReference>
<comment type="similarity">
    <text evidence="1">Belongs to the glycosyl hydrolase 63 family.</text>
</comment>
<dbReference type="GO" id="GO:0006487">
    <property type="term" value="P:protein N-linked glycosylation"/>
    <property type="evidence" value="ECO:0007669"/>
    <property type="project" value="TreeGrafter"/>
</dbReference>
<dbReference type="InterPro" id="IPR012341">
    <property type="entry name" value="6hp_glycosidase-like_sf"/>
</dbReference>
<keyword evidence="3" id="KW-0326">Glycosidase</keyword>
<dbReference type="EMBL" id="PVMZ01000001">
    <property type="protein sequence ID" value="PRX25509.1"/>
    <property type="molecule type" value="Genomic_DNA"/>
</dbReference>
<organism evidence="5 6">
    <name type="scientific">Actinoplanes italicus</name>
    <dbReference type="NCBI Taxonomy" id="113567"/>
    <lineage>
        <taxon>Bacteria</taxon>
        <taxon>Bacillati</taxon>
        <taxon>Actinomycetota</taxon>
        <taxon>Actinomycetes</taxon>
        <taxon>Micromonosporales</taxon>
        <taxon>Micromonosporaceae</taxon>
        <taxon>Actinoplanes</taxon>
    </lineage>
</organism>
<protein>
    <submittedName>
        <fullName evidence="5">Trehalase</fullName>
    </submittedName>
</protein>
<evidence type="ECO:0000313" key="5">
    <source>
        <dbReference type="EMBL" id="PRX25509.1"/>
    </source>
</evidence>
<sequence>MHPDPSPTAPVVREMSAELWRSAVRVLDTNWTGGHTVPSRTLNPHQWSWDTAFTAIGLAYVNPARAWRDLRTLFQTQWPDGRVPHIVFDPDVPEDAYFPGPAFWNMPAYAGRPAQGSTALVQPPVHALAAWEVYRHAAAHGADAVQQARTELGWLYPRLVAQQEYLGDRRDAGGGGLASIVHPWESGMGNSPAWDDALSAAPADLTLLPAGRRDPNLSDEEYARYLGLVRDYRDGGWSDTDLIGRHLFVVECPGFNAILATAELALAQIAGVLGRSGEASRHRKRAQVITAAITDRLWDPDTGFFHARDVRTGRLSPARSVSGLLPLMLPDLAAPQVAALLEELSSPRFGLPAPSYERTGPAFDTRGYWRGPVWINVNWLLRRGLLVHGRRREAEELSRRLVRLVHHHGHYENFQPEDGSGLGSPAFSWTAALCLDLLADRSAPAYARGSRG</sequence>
<evidence type="ECO:0000256" key="3">
    <source>
        <dbReference type="ARBA" id="ARBA00023295"/>
    </source>
</evidence>
<keyword evidence="6" id="KW-1185">Reference proteome</keyword>
<keyword evidence="2" id="KW-0378">Hydrolase</keyword>
<gene>
    <name evidence="5" type="ORF">CLV67_101226</name>
</gene>
<accession>A0A2T0KP51</accession>
<name>A0A2T0KP51_9ACTN</name>
<evidence type="ECO:0000256" key="2">
    <source>
        <dbReference type="ARBA" id="ARBA00022801"/>
    </source>
</evidence>
<feature type="domain" description="Mannosylglycerate hydrolase MGH1-like glycoside hydrolase" evidence="4">
    <location>
        <begin position="44"/>
        <end position="430"/>
    </location>
</feature>
<dbReference type="PANTHER" id="PTHR10412">
    <property type="entry name" value="MANNOSYL-OLIGOSACCHARIDE GLUCOSIDASE"/>
    <property type="match status" value="1"/>
</dbReference>
<dbReference type="Pfam" id="PF22422">
    <property type="entry name" value="MGH1-like_GH"/>
    <property type="match status" value="1"/>
</dbReference>
<dbReference type="GO" id="GO:0004573">
    <property type="term" value="F:Glc3Man9GlcNAc2 oligosaccharide glucosidase activity"/>
    <property type="evidence" value="ECO:0007669"/>
    <property type="project" value="InterPro"/>
</dbReference>
<comment type="caution">
    <text evidence="5">The sequence shown here is derived from an EMBL/GenBank/DDBJ whole genome shotgun (WGS) entry which is preliminary data.</text>
</comment>
<dbReference type="GO" id="GO:0009311">
    <property type="term" value="P:oligosaccharide metabolic process"/>
    <property type="evidence" value="ECO:0007669"/>
    <property type="project" value="InterPro"/>
</dbReference>
<evidence type="ECO:0000259" key="4">
    <source>
        <dbReference type="Pfam" id="PF22422"/>
    </source>
</evidence>
<reference evidence="5 6" key="1">
    <citation type="submission" date="2018-03" db="EMBL/GenBank/DDBJ databases">
        <title>Genomic Encyclopedia of Archaeal and Bacterial Type Strains, Phase II (KMG-II): from individual species to whole genera.</title>
        <authorList>
            <person name="Goeker M."/>
        </authorList>
    </citation>
    <scope>NUCLEOTIDE SEQUENCE [LARGE SCALE GENOMIC DNA]</scope>
    <source>
        <strain evidence="5 6">DSM 43146</strain>
    </source>
</reference>
<dbReference type="Gene3D" id="1.50.10.10">
    <property type="match status" value="1"/>
</dbReference>
<dbReference type="PANTHER" id="PTHR10412:SF11">
    <property type="entry name" value="MANNOSYL-OLIGOSACCHARIDE GLUCOSIDASE"/>
    <property type="match status" value="1"/>
</dbReference>
<proteinExistence type="inferred from homology"/>
<dbReference type="InterPro" id="IPR004888">
    <property type="entry name" value="Glycoside_hydrolase_63"/>
</dbReference>
<dbReference type="InterPro" id="IPR008928">
    <property type="entry name" value="6-hairpin_glycosidase_sf"/>
</dbReference>